<reference evidence="2" key="1">
    <citation type="submission" date="2016-04" db="EMBL/GenBank/DDBJ databases">
        <title>Cephalotus genome sequencing.</title>
        <authorList>
            <person name="Fukushima K."/>
            <person name="Hasebe M."/>
            <person name="Fang X."/>
        </authorList>
    </citation>
    <scope>NUCLEOTIDE SEQUENCE [LARGE SCALE GENOMIC DNA]</scope>
    <source>
        <strain evidence="2">cv. St1</strain>
    </source>
</reference>
<keyword evidence="2" id="KW-1185">Reference proteome</keyword>
<comment type="caution">
    <text evidence="1">The sequence shown here is derived from an EMBL/GenBank/DDBJ whole genome shotgun (WGS) entry which is preliminary data.</text>
</comment>
<dbReference type="OrthoDB" id="776828at2759"/>
<dbReference type="PANTHER" id="PTHR35317">
    <property type="entry name" value="OS04G0629600 PROTEIN"/>
    <property type="match status" value="1"/>
</dbReference>
<name>A0A1Q3DCL1_CEPFO</name>
<gene>
    <name evidence="1" type="ORF">CFOL_v3_33564</name>
</gene>
<protein>
    <submittedName>
        <fullName evidence="1">UBN2 domain-containing protein</fullName>
    </submittedName>
</protein>
<sequence>KMMTFLKAYDLWETIVKGYTPPQRELPDDTLVSLIKEAEEESTKNFKAFSFLHSTVSKVIFPRAKEAREILEQGYQGSDRTRAIRLLNLRRDLANLKMKESEKCKRLCV</sequence>
<dbReference type="Proteomes" id="UP000187406">
    <property type="component" value="Unassembled WGS sequence"/>
</dbReference>
<dbReference type="InParanoid" id="A0A1Q3DCL1"/>
<proteinExistence type="predicted"/>
<evidence type="ECO:0000313" key="1">
    <source>
        <dbReference type="EMBL" id="GAV90155.1"/>
    </source>
</evidence>
<organism evidence="1 2">
    <name type="scientific">Cephalotus follicularis</name>
    <name type="common">Albany pitcher plant</name>
    <dbReference type="NCBI Taxonomy" id="3775"/>
    <lineage>
        <taxon>Eukaryota</taxon>
        <taxon>Viridiplantae</taxon>
        <taxon>Streptophyta</taxon>
        <taxon>Embryophyta</taxon>
        <taxon>Tracheophyta</taxon>
        <taxon>Spermatophyta</taxon>
        <taxon>Magnoliopsida</taxon>
        <taxon>eudicotyledons</taxon>
        <taxon>Gunneridae</taxon>
        <taxon>Pentapetalae</taxon>
        <taxon>rosids</taxon>
        <taxon>fabids</taxon>
        <taxon>Oxalidales</taxon>
        <taxon>Cephalotaceae</taxon>
        <taxon>Cephalotus</taxon>
    </lineage>
</organism>
<dbReference type="PANTHER" id="PTHR35317:SF31">
    <property type="entry name" value="DUF4219 DOMAIN-CONTAINING PROTEIN"/>
    <property type="match status" value="1"/>
</dbReference>
<accession>A0A1Q3DCL1</accession>
<dbReference type="EMBL" id="BDDD01006011">
    <property type="protein sequence ID" value="GAV90155.1"/>
    <property type="molecule type" value="Genomic_DNA"/>
</dbReference>
<evidence type="ECO:0000313" key="2">
    <source>
        <dbReference type="Proteomes" id="UP000187406"/>
    </source>
</evidence>
<dbReference type="AlphaFoldDB" id="A0A1Q3DCL1"/>
<feature type="non-terminal residue" evidence="1">
    <location>
        <position position="1"/>
    </location>
</feature>